<dbReference type="STRING" id="1314782.A0A165UT13"/>
<keyword evidence="2" id="KW-1185">Reference proteome</keyword>
<sequence>MWSASRAATSCSWSTTWVENPEWLAFCEDFLPQAIIASHKILTTHLIPKEVQSYQDCAIAACHGHEATLECDGWSGVNHHHLLAFIIAVLCKVYTIHVADTTNQVKNADNLLEMLHQIVAVTSDCSGESQSARKRLLQEHPDLVAPDCYAHQVHNIVDIQYKNT</sequence>
<dbReference type="AlphaFoldDB" id="A0A165UT13"/>
<reference evidence="1 2" key="1">
    <citation type="journal article" date="2016" name="Mol. Biol. Evol.">
        <title>Comparative Genomics of Early-Diverging Mushroom-Forming Fungi Provides Insights into the Origins of Lignocellulose Decay Capabilities.</title>
        <authorList>
            <person name="Nagy L.G."/>
            <person name="Riley R."/>
            <person name="Tritt A."/>
            <person name="Adam C."/>
            <person name="Daum C."/>
            <person name="Floudas D."/>
            <person name="Sun H."/>
            <person name="Yadav J.S."/>
            <person name="Pangilinan J."/>
            <person name="Larsson K.H."/>
            <person name="Matsuura K."/>
            <person name="Barry K."/>
            <person name="Labutti K."/>
            <person name="Kuo R."/>
            <person name="Ohm R.A."/>
            <person name="Bhattacharya S.S."/>
            <person name="Shirouzu T."/>
            <person name="Yoshinaga Y."/>
            <person name="Martin F.M."/>
            <person name="Grigoriev I.V."/>
            <person name="Hibbett D.S."/>
        </authorList>
    </citation>
    <scope>NUCLEOTIDE SEQUENCE [LARGE SCALE GENOMIC DNA]</scope>
    <source>
        <strain evidence="1 2">HHB14362 ss-1</strain>
    </source>
</reference>
<dbReference type="InParanoid" id="A0A165UT13"/>
<name>A0A165UT13_9AGAM</name>
<organism evidence="1 2">
    <name type="scientific">Neolentinus lepideus HHB14362 ss-1</name>
    <dbReference type="NCBI Taxonomy" id="1314782"/>
    <lineage>
        <taxon>Eukaryota</taxon>
        <taxon>Fungi</taxon>
        <taxon>Dikarya</taxon>
        <taxon>Basidiomycota</taxon>
        <taxon>Agaricomycotina</taxon>
        <taxon>Agaricomycetes</taxon>
        <taxon>Gloeophyllales</taxon>
        <taxon>Gloeophyllaceae</taxon>
        <taxon>Neolentinus</taxon>
    </lineage>
</organism>
<evidence type="ECO:0000313" key="2">
    <source>
        <dbReference type="Proteomes" id="UP000076761"/>
    </source>
</evidence>
<dbReference type="Proteomes" id="UP000076761">
    <property type="component" value="Unassembled WGS sequence"/>
</dbReference>
<dbReference type="OrthoDB" id="2423954at2759"/>
<protein>
    <recommendedName>
        <fullName evidence="3">DUF659 domain-containing protein</fullName>
    </recommendedName>
</protein>
<evidence type="ECO:0008006" key="3">
    <source>
        <dbReference type="Google" id="ProtNLM"/>
    </source>
</evidence>
<dbReference type="EMBL" id="KV425556">
    <property type="protein sequence ID" value="KZT28658.1"/>
    <property type="molecule type" value="Genomic_DNA"/>
</dbReference>
<accession>A0A165UT13</accession>
<evidence type="ECO:0000313" key="1">
    <source>
        <dbReference type="EMBL" id="KZT28658.1"/>
    </source>
</evidence>
<proteinExistence type="predicted"/>
<gene>
    <name evidence="1" type="ORF">NEOLEDRAFT_1154222</name>
</gene>